<feature type="domain" description="HTH La-type RNA-binding" evidence="7">
    <location>
        <begin position="90"/>
        <end position="180"/>
    </location>
</feature>
<evidence type="ECO:0000256" key="2">
    <source>
        <dbReference type="ARBA" id="ARBA00022884"/>
    </source>
</evidence>
<proteinExistence type="predicted"/>
<dbReference type="Pfam" id="PF05383">
    <property type="entry name" value="La"/>
    <property type="match status" value="1"/>
</dbReference>
<dbReference type="GO" id="GO:1990904">
    <property type="term" value="C:ribonucleoprotein complex"/>
    <property type="evidence" value="ECO:0007669"/>
    <property type="project" value="InterPro"/>
</dbReference>
<accession>A0A478EDZ8</accession>
<dbReference type="SUPFAM" id="SSF46785">
    <property type="entry name" value="Winged helix' DNA-binding domain"/>
    <property type="match status" value="1"/>
</dbReference>
<dbReference type="InterPro" id="IPR000504">
    <property type="entry name" value="RRM_dom"/>
</dbReference>
<dbReference type="SMART" id="SM00715">
    <property type="entry name" value="LA"/>
    <property type="match status" value="1"/>
</dbReference>
<feature type="compositionally biased region" description="Basic and acidic residues" evidence="5">
    <location>
        <begin position="370"/>
        <end position="390"/>
    </location>
</feature>
<dbReference type="CDD" id="cd12291">
    <property type="entry name" value="RRM1_La"/>
    <property type="match status" value="1"/>
</dbReference>
<dbReference type="PRINTS" id="PR00302">
    <property type="entry name" value="LUPUSLA"/>
</dbReference>
<dbReference type="InterPro" id="IPR006630">
    <property type="entry name" value="La_HTH"/>
</dbReference>
<evidence type="ECO:0000256" key="4">
    <source>
        <dbReference type="PROSITE-ProRule" id="PRU00332"/>
    </source>
</evidence>
<dbReference type="GO" id="GO:0003729">
    <property type="term" value="F:mRNA binding"/>
    <property type="evidence" value="ECO:0007669"/>
    <property type="project" value="TreeGrafter"/>
</dbReference>
<dbReference type="Gene3D" id="1.10.10.10">
    <property type="entry name" value="Winged helix-like DNA-binding domain superfamily/Winged helix DNA-binding domain"/>
    <property type="match status" value="1"/>
</dbReference>
<comment type="subcellular location">
    <subcellularLocation>
        <location evidence="1">Nucleus</location>
    </subcellularLocation>
</comment>
<name>A0A478EDZ8_TALPI</name>
<dbReference type="SUPFAM" id="SSF54928">
    <property type="entry name" value="RNA-binding domain, RBD"/>
    <property type="match status" value="1"/>
</dbReference>
<dbReference type="PANTHER" id="PTHR22792">
    <property type="entry name" value="LUPUS LA PROTEIN-RELATED"/>
    <property type="match status" value="1"/>
</dbReference>
<evidence type="ECO:0000313" key="8">
    <source>
        <dbReference type="EMBL" id="GAM42965.1"/>
    </source>
</evidence>
<keyword evidence="9" id="KW-1185">Reference proteome</keyword>
<dbReference type="InterPro" id="IPR012677">
    <property type="entry name" value="Nucleotide-bd_a/b_plait_sf"/>
</dbReference>
<feature type="compositionally biased region" description="Basic residues" evidence="5">
    <location>
        <begin position="293"/>
        <end position="318"/>
    </location>
</feature>
<keyword evidence="3" id="KW-0539">Nucleus</keyword>
<evidence type="ECO:0000259" key="6">
    <source>
        <dbReference type="PROSITE" id="PS50102"/>
    </source>
</evidence>
<dbReference type="Pfam" id="PF00076">
    <property type="entry name" value="RRM_1"/>
    <property type="match status" value="1"/>
</dbReference>
<feature type="region of interest" description="Disordered" evidence="5">
    <location>
        <begin position="284"/>
        <end position="390"/>
    </location>
</feature>
<feature type="compositionally biased region" description="Basic and acidic residues" evidence="5">
    <location>
        <begin position="319"/>
        <end position="352"/>
    </location>
</feature>
<keyword evidence="2 4" id="KW-0694">RNA-binding</keyword>
<dbReference type="Gene3D" id="3.30.70.330">
    <property type="match status" value="1"/>
</dbReference>
<evidence type="ECO:0008006" key="10">
    <source>
        <dbReference type="Google" id="ProtNLM"/>
    </source>
</evidence>
<evidence type="ECO:0000256" key="5">
    <source>
        <dbReference type="SAM" id="MobiDB-lite"/>
    </source>
</evidence>
<evidence type="ECO:0000313" key="9">
    <source>
        <dbReference type="Proteomes" id="UP000053095"/>
    </source>
</evidence>
<dbReference type="InterPro" id="IPR036388">
    <property type="entry name" value="WH-like_DNA-bd_sf"/>
</dbReference>
<dbReference type="GO" id="GO:0006396">
    <property type="term" value="P:RNA processing"/>
    <property type="evidence" value="ECO:0007669"/>
    <property type="project" value="InterPro"/>
</dbReference>
<gene>
    <name evidence="8" type="ORF">TCE0_044f17398</name>
</gene>
<feature type="region of interest" description="Disordered" evidence="5">
    <location>
        <begin position="1"/>
        <end position="90"/>
    </location>
</feature>
<evidence type="ECO:0000256" key="1">
    <source>
        <dbReference type="ARBA" id="ARBA00004123"/>
    </source>
</evidence>
<protein>
    <recommendedName>
        <fullName evidence="10">RNA-binding La domain protein</fullName>
    </recommendedName>
</protein>
<reference evidence="9" key="1">
    <citation type="journal article" date="2015" name="Genome Announc.">
        <title>Draft genome sequence of Talaromyces cellulolyticus strain Y-94, a source of lignocellulosic biomass-degrading enzymes.</title>
        <authorList>
            <person name="Fujii T."/>
            <person name="Koike H."/>
            <person name="Sawayama S."/>
            <person name="Yano S."/>
            <person name="Inoue H."/>
        </authorList>
    </citation>
    <scope>NUCLEOTIDE SEQUENCE [LARGE SCALE GENOMIC DNA]</scope>
    <source>
        <strain evidence="9">Y-94</strain>
    </source>
</reference>
<organism evidence="8 9">
    <name type="scientific">Talaromyces pinophilus</name>
    <name type="common">Penicillium pinophilum</name>
    <dbReference type="NCBI Taxonomy" id="128442"/>
    <lineage>
        <taxon>Eukaryota</taxon>
        <taxon>Fungi</taxon>
        <taxon>Dikarya</taxon>
        <taxon>Ascomycota</taxon>
        <taxon>Pezizomycotina</taxon>
        <taxon>Eurotiomycetes</taxon>
        <taxon>Eurotiomycetidae</taxon>
        <taxon>Eurotiales</taxon>
        <taxon>Trichocomaceae</taxon>
        <taxon>Talaromyces</taxon>
        <taxon>Talaromyces sect. Talaromyces</taxon>
    </lineage>
</organism>
<dbReference type="InterPro" id="IPR035979">
    <property type="entry name" value="RBD_domain_sf"/>
</dbReference>
<evidence type="ECO:0000256" key="3">
    <source>
        <dbReference type="ARBA" id="ARBA00023242"/>
    </source>
</evidence>
<dbReference type="InterPro" id="IPR036390">
    <property type="entry name" value="WH_DNA-bd_sf"/>
</dbReference>
<dbReference type="Proteomes" id="UP000053095">
    <property type="component" value="Unassembled WGS sequence"/>
</dbReference>
<dbReference type="PROSITE" id="PS50961">
    <property type="entry name" value="HTH_LA"/>
    <property type="match status" value="1"/>
</dbReference>
<dbReference type="AlphaFoldDB" id="A0A478EDZ8"/>
<dbReference type="InterPro" id="IPR002344">
    <property type="entry name" value="Lupus_La"/>
</dbReference>
<dbReference type="EMBL" id="DF933840">
    <property type="protein sequence ID" value="GAM42965.1"/>
    <property type="molecule type" value="Genomic_DNA"/>
</dbReference>
<feature type="domain" description="RRM" evidence="6">
    <location>
        <begin position="199"/>
        <end position="278"/>
    </location>
</feature>
<feature type="compositionally biased region" description="Basic and acidic residues" evidence="5">
    <location>
        <begin position="45"/>
        <end position="85"/>
    </location>
</feature>
<dbReference type="PROSITE" id="PS50102">
    <property type="entry name" value="RRM"/>
    <property type="match status" value="1"/>
</dbReference>
<dbReference type="SMART" id="SM00360">
    <property type="entry name" value="RRM"/>
    <property type="match status" value="1"/>
</dbReference>
<feature type="compositionally biased region" description="Basic and acidic residues" evidence="5">
    <location>
        <begin position="15"/>
        <end position="34"/>
    </location>
</feature>
<dbReference type="GO" id="GO:0005634">
    <property type="term" value="C:nucleus"/>
    <property type="evidence" value="ECO:0007669"/>
    <property type="project" value="UniProtKB-SubCell"/>
</dbReference>
<dbReference type="PANTHER" id="PTHR22792:SF140">
    <property type="entry name" value="ACHILLES, ISOFORM A"/>
    <property type="match status" value="1"/>
</dbReference>
<dbReference type="InterPro" id="IPR045180">
    <property type="entry name" value="La_dom_prot"/>
</dbReference>
<evidence type="ECO:0000259" key="7">
    <source>
        <dbReference type="PROSITE" id="PS50961"/>
    </source>
</evidence>
<sequence length="390" mass="43647">MSAEEVKAANGNADAAKDVQDLLAELKGDAEKTETQAPAEEDEAAKEARIIAEATKLGKEQAEQESKGERKPSDRPRRNYRENIKSDFTAQEVTDNHDEIRKQVEFYFSDSNLPMDNFLLKKVGGSANHPVELSLLHSFKRMRRFQPFSAIVEAMKASTVLDLVDNDTKVQRKVPLPESVNDFLDPNVVKVFENEAMGRSVYVKGFGEEGPKTQFEIEAFFAPFGPTKAIRLRRAFDKTFKGSVFVEFDTEETQKKFLALDPAPKWNGKDLIIKSKKEYCDEKAKDIQSGKIKASHRNGGHHGGRGGRGGRGRGRGRGGRGDNDRRDWRERRDEDQKRGFGEDRPAVQKDARGIPVIKSTEEPATSGQKRAREENGASEHAAKKVDVKEG</sequence>